<dbReference type="Gene3D" id="3.40.50.11260">
    <property type="match status" value="1"/>
</dbReference>
<dbReference type="PIRSF" id="PIRSF002583">
    <property type="entry name" value="Hsp90"/>
    <property type="match status" value="1"/>
</dbReference>
<feature type="binding site" evidence="5">
    <location>
        <position position="117"/>
    </location>
    <ligand>
        <name>ATP</name>
        <dbReference type="ChEBI" id="CHEBI:30616"/>
    </ligand>
</feature>
<name>A0A8K0NRA2_9TREE</name>
<protein>
    <submittedName>
        <fullName evidence="8">Uncharacterized protein</fullName>
    </submittedName>
</protein>
<dbReference type="InterPro" id="IPR037196">
    <property type="entry name" value="HSP90_C"/>
</dbReference>
<dbReference type="InterPro" id="IPR020575">
    <property type="entry name" value="Hsp90_N"/>
</dbReference>
<feature type="binding site" evidence="5">
    <location>
        <position position="98"/>
    </location>
    <ligand>
        <name>ATP</name>
        <dbReference type="ChEBI" id="CHEBI:30616"/>
    </ligand>
</feature>
<keyword evidence="3 5" id="KW-0067">ATP-binding</keyword>
<dbReference type="GO" id="GO:0016887">
    <property type="term" value="F:ATP hydrolysis activity"/>
    <property type="evidence" value="ECO:0007669"/>
    <property type="project" value="InterPro"/>
</dbReference>
<feature type="binding site" evidence="5">
    <location>
        <begin position="148"/>
        <end position="153"/>
    </location>
    <ligand>
        <name>ATP</name>
        <dbReference type="ChEBI" id="CHEBI:30616"/>
    </ligand>
</feature>
<evidence type="ECO:0000256" key="1">
    <source>
        <dbReference type="ARBA" id="ARBA00008239"/>
    </source>
</evidence>
<organism evidence="8 9">
    <name type="scientific">Filobasidium floriforme</name>
    <dbReference type="NCBI Taxonomy" id="5210"/>
    <lineage>
        <taxon>Eukaryota</taxon>
        <taxon>Fungi</taxon>
        <taxon>Dikarya</taxon>
        <taxon>Basidiomycota</taxon>
        <taxon>Agaricomycotina</taxon>
        <taxon>Tremellomycetes</taxon>
        <taxon>Filobasidiales</taxon>
        <taxon>Filobasidiaceae</taxon>
        <taxon>Filobasidium</taxon>
    </lineage>
</organism>
<comment type="caution">
    <text evidence="8">The sequence shown here is derived from an EMBL/GenBank/DDBJ whole genome shotgun (WGS) entry which is preliminary data.</text>
</comment>
<dbReference type="Pfam" id="PF13589">
    <property type="entry name" value="HATPase_c_3"/>
    <property type="match status" value="1"/>
</dbReference>
<feature type="compositionally biased region" description="Acidic residues" evidence="6">
    <location>
        <begin position="262"/>
        <end position="271"/>
    </location>
</feature>
<feature type="region of interest" description="Disordered" evidence="6">
    <location>
        <begin position="261"/>
        <end position="281"/>
    </location>
</feature>
<feature type="binding site" evidence="5">
    <location>
        <position position="213"/>
    </location>
    <ligand>
        <name>ATP</name>
        <dbReference type="ChEBI" id="CHEBI:30616"/>
    </ligand>
</feature>
<feature type="signal peptide" evidence="7">
    <location>
        <begin position="1"/>
        <end position="19"/>
    </location>
</feature>
<dbReference type="Proteomes" id="UP000812966">
    <property type="component" value="Unassembled WGS sequence"/>
</dbReference>
<dbReference type="SUPFAM" id="SSF55874">
    <property type="entry name" value="ATPase domain of HSP90 chaperone/DNA topoisomerase II/histidine kinase"/>
    <property type="match status" value="1"/>
</dbReference>
<comment type="similarity">
    <text evidence="1">Belongs to the heat shock protein 90 family.</text>
</comment>
<feature type="binding site" evidence="5">
    <location>
        <position position="103"/>
    </location>
    <ligand>
        <name>ATP</name>
        <dbReference type="ChEBI" id="CHEBI:30616"/>
    </ligand>
</feature>
<feature type="binding site" evidence="5">
    <location>
        <position position="111"/>
    </location>
    <ligand>
        <name>ATP</name>
        <dbReference type="ChEBI" id="CHEBI:30616"/>
    </ligand>
</feature>
<feature type="binding site" evidence="5">
    <location>
        <position position="53"/>
    </location>
    <ligand>
        <name>ATP</name>
        <dbReference type="ChEBI" id="CHEBI:30616"/>
    </ligand>
</feature>
<dbReference type="SUPFAM" id="SSF54211">
    <property type="entry name" value="Ribosomal protein S5 domain 2-like"/>
    <property type="match status" value="1"/>
</dbReference>
<dbReference type="GO" id="GO:0005524">
    <property type="term" value="F:ATP binding"/>
    <property type="evidence" value="ECO:0007669"/>
    <property type="project" value="UniProtKB-KW"/>
</dbReference>
<keyword evidence="9" id="KW-1185">Reference proteome</keyword>
<evidence type="ECO:0000256" key="7">
    <source>
        <dbReference type="SAM" id="SignalP"/>
    </source>
</evidence>
<dbReference type="GO" id="GO:0140662">
    <property type="term" value="F:ATP-dependent protein folding chaperone"/>
    <property type="evidence" value="ECO:0007669"/>
    <property type="project" value="InterPro"/>
</dbReference>
<keyword evidence="4" id="KW-0143">Chaperone</keyword>
<dbReference type="GO" id="GO:0051082">
    <property type="term" value="F:unfolded protein binding"/>
    <property type="evidence" value="ECO:0007669"/>
    <property type="project" value="InterPro"/>
</dbReference>
<dbReference type="InterPro" id="IPR036890">
    <property type="entry name" value="HATPase_C_sf"/>
</dbReference>
<feature type="binding site" evidence="5">
    <location>
        <position position="400"/>
    </location>
    <ligand>
        <name>ATP</name>
        <dbReference type="ChEBI" id="CHEBI:30616"/>
    </ligand>
</feature>
<feature type="binding site" evidence="5">
    <location>
        <position position="49"/>
    </location>
    <ligand>
        <name>ATP</name>
        <dbReference type="ChEBI" id="CHEBI:30616"/>
    </ligand>
</feature>
<feature type="binding site" evidence="5">
    <location>
        <begin position="118"/>
        <end position="119"/>
    </location>
    <ligand>
        <name>ATP</name>
        <dbReference type="ChEBI" id="CHEBI:30616"/>
    </ligand>
</feature>
<dbReference type="PANTHER" id="PTHR11528">
    <property type="entry name" value="HEAT SHOCK PROTEIN 90 FAMILY MEMBER"/>
    <property type="match status" value="1"/>
</dbReference>
<dbReference type="NCBIfam" id="NF003555">
    <property type="entry name" value="PRK05218.1"/>
    <property type="match status" value="1"/>
</dbReference>
<proteinExistence type="inferred from homology"/>
<accession>A0A8K0NRA2</accession>
<dbReference type="InterPro" id="IPR001404">
    <property type="entry name" value="Hsp90_fam"/>
</dbReference>
<keyword evidence="7" id="KW-0732">Signal</keyword>
<evidence type="ECO:0000256" key="3">
    <source>
        <dbReference type="ARBA" id="ARBA00022840"/>
    </source>
</evidence>
<dbReference type="Gene3D" id="3.30.565.10">
    <property type="entry name" value="Histidine kinase-like ATPase, C-terminal domain"/>
    <property type="match status" value="1"/>
</dbReference>
<evidence type="ECO:0000256" key="5">
    <source>
        <dbReference type="PIRSR" id="PIRSR002583-1"/>
    </source>
</evidence>
<sequence length="825" mass="91104">MKALKVLSALGLLVATATAETHRYESDISKLRNIVIHSIYSHKDVFLRELLSNSADALQKLRITNLREGHGLEGWQGNITIEARKNEGGKGGQLVIRDTGIGMTKDELATNLGTIAKSGTSEFLHRAVGDSASGGSSGTNEGSDLIGQFGLGFYSSYLVSPRVKVISLPAPSPSNPEPEQWIFESTASGDEFSVYPDPRGKTLKFEGGGPCGTEILLDLSEDGENDWVLETDRLKGLVEKHSQFASSFPIYLRVPTTSEPVGADDELEVDNDSSNAEGSSTWQRLNEKGPIWMQEPKKVSEEEYRDFYKTLTSSEEAETLGWAHWKGDTGSGVSFRAMMYVPSAVPDDFWQKITAGVKNIRLMVKRVFITDDLGADYLPQWLRFLNIVVDEWLRSLNVSRETLQANKFIKQLRNIIIRKALDLFTRMANDDEENFKKFSTVYGSALRVGILESSSKKDQNKLASLLRVSSTRSDFTSFDEYVENRRGDQKQIFYLAGAGESPEALARSPLVEKPVARGYEVLLLNAPPDESVMLALRNYRGLTFQDVSKKGLKYGDEDEHEAEKAELAAQNKAFAPLLKWLKSQFEGIVADVVLTNRLVSSPCAIVADNFGWSANAQRLAMANAKKDDPMLAMMAQMPKILELNPKSPLVEGLLERLLELPSFDEDNDEDETGPTADELELRESAAILIDTALIRSGFNIKDSNTYFDRVESLLRRSLGVSLSARTKSHVRPAPPVATGPLPEVDEEPAAEGTTFEPAAMLKDAQFEDWASIKQRMKESGEQLEETILQRGEEMAQAVKDGARDVAEGLGLGVDDDDGQAAHDEL</sequence>
<dbReference type="InterPro" id="IPR020568">
    <property type="entry name" value="Ribosomal_Su5_D2-typ_SF"/>
</dbReference>
<evidence type="ECO:0000313" key="8">
    <source>
        <dbReference type="EMBL" id="KAG7529594.1"/>
    </source>
</evidence>
<evidence type="ECO:0000256" key="6">
    <source>
        <dbReference type="SAM" id="MobiDB-lite"/>
    </source>
</evidence>
<dbReference type="Gene3D" id="3.30.230.80">
    <property type="match status" value="1"/>
</dbReference>
<evidence type="ECO:0000256" key="2">
    <source>
        <dbReference type="ARBA" id="ARBA00022741"/>
    </source>
</evidence>
<evidence type="ECO:0000313" key="9">
    <source>
        <dbReference type="Proteomes" id="UP000812966"/>
    </source>
</evidence>
<dbReference type="PROSITE" id="PS00298">
    <property type="entry name" value="HSP90"/>
    <property type="match status" value="1"/>
</dbReference>
<evidence type="ECO:0000256" key="4">
    <source>
        <dbReference type="ARBA" id="ARBA00023186"/>
    </source>
</evidence>
<dbReference type="SUPFAM" id="SSF110942">
    <property type="entry name" value="HSP90 C-terminal domain"/>
    <property type="match status" value="1"/>
</dbReference>
<dbReference type="InterPro" id="IPR019805">
    <property type="entry name" value="Heat_shock_protein_90_CS"/>
</dbReference>
<dbReference type="AlphaFoldDB" id="A0A8K0NRA2"/>
<gene>
    <name evidence="8" type="ORF">FFLO_05525</name>
</gene>
<keyword evidence="2 5" id="KW-0547">Nucleotide-binding</keyword>
<dbReference type="Pfam" id="PF00183">
    <property type="entry name" value="HSP90"/>
    <property type="match status" value="1"/>
</dbReference>
<dbReference type="EMBL" id="JABELV010000143">
    <property type="protein sequence ID" value="KAG7529594.1"/>
    <property type="molecule type" value="Genomic_DNA"/>
</dbReference>
<feature type="chain" id="PRO_5035458729" evidence="7">
    <location>
        <begin position="20"/>
        <end position="825"/>
    </location>
</feature>
<dbReference type="Gene3D" id="1.20.120.790">
    <property type="entry name" value="Heat shock protein 90, C-terminal domain"/>
    <property type="match status" value="1"/>
</dbReference>
<dbReference type="PRINTS" id="PR00775">
    <property type="entry name" value="HEATSHOCK90"/>
</dbReference>
<reference evidence="8" key="1">
    <citation type="submission" date="2020-04" db="EMBL/GenBank/DDBJ databases">
        <title>Analysis of mating type loci in Filobasidium floriforme.</title>
        <authorList>
            <person name="Nowrousian M."/>
        </authorList>
    </citation>
    <scope>NUCLEOTIDE SEQUENCE</scope>
    <source>
        <strain evidence="8">CBS 6242</strain>
    </source>
</reference>
<feature type="compositionally biased region" description="Polar residues" evidence="6">
    <location>
        <begin position="272"/>
        <end position="281"/>
    </location>
</feature>